<accession>A0A088E382</accession>
<dbReference type="PATRIC" id="fig|43687.5.peg.588"/>
<evidence type="ECO:0000313" key="6">
    <source>
        <dbReference type="EMBL" id="AKV80428.1"/>
    </source>
</evidence>
<gene>
    <name evidence="2" type="ORF">HA72_0574</name>
    <name evidence="3" type="ORF">MsedA_0586</name>
    <name evidence="4" type="ORF">MsedB_0586</name>
    <name evidence="5" type="ORF">MsedC_0585</name>
    <name evidence="6" type="ORF">MsedD_0586</name>
    <name evidence="7" type="ORF">MsedE_0586</name>
</gene>
<feature type="transmembrane region" description="Helical" evidence="1">
    <location>
        <begin position="94"/>
        <end position="114"/>
    </location>
</feature>
<evidence type="ECO:0000313" key="3">
    <source>
        <dbReference type="EMBL" id="AKV73692.1"/>
    </source>
</evidence>
<evidence type="ECO:0000313" key="5">
    <source>
        <dbReference type="EMBL" id="AKV78183.1"/>
    </source>
</evidence>
<dbReference type="EMBL" id="CP012173">
    <property type="protein sequence ID" value="AKV75932.1"/>
    <property type="molecule type" value="Genomic_DNA"/>
</dbReference>
<reference evidence="10 11" key="2">
    <citation type="journal article" date="2015" name="Genome Announc.">
        <title>Complete Genome Sequences of Evolved Arsenate-Resistant Metallosphaera sedula Strains.</title>
        <authorList>
            <person name="Ai C."/>
            <person name="McCarthy S."/>
            <person name="Schackwitz W."/>
            <person name="Martin J."/>
            <person name="Lipzen A."/>
            <person name="Blum P."/>
        </authorList>
    </citation>
    <scope>NUCLEOTIDE SEQUENCE [LARGE SCALE GENOMIC DNA]</scope>
    <source>
        <strain evidence="5 11">ARS120-1</strain>
        <strain evidence="6 10">ARS120-2</strain>
        <strain evidence="3 13">ARS50-1</strain>
        <strain evidence="4 12">ARS50-2</strain>
    </source>
</reference>
<dbReference type="OrthoDB" id="34642at2157"/>
<dbReference type="Proteomes" id="UP000056255">
    <property type="component" value="Chromosome"/>
</dbReference>
<name>A0A088E382_9CREN</name>
<proteinExistence type="predicted"/>
<reference evidence="2 8" key="1">
    <citation type="journal article" date="2014" name="J. Bacteriol.">
        <title>Role of an Archaeal PitA Transporter in the Copper and Arsenic Resistance of Metallosphaera sedula, an Extreme Thermoacidophile.</title>
        <authorList>
            <person name="McCarthy S."/>
            <person name="Ai C."/>
            <person name="Wheaton G."/>
            <person name="Tevatia R."/>
            <person name="Eckrich V."/>
            <person name="Kelly R."/>
            <person name="Blum P."/>
        </authorList>
    </citation>
    <scope>NUCLEOTIDE SEQUENCE [LARGE SCALE GENOMIC DNA]</scope>
    <source>
        <strain evidence="2 8">CuR1</strain>
    </source>
</reference>
<evidence type="ECO:0000313" key="10">
    <source>
        <dbReference type="Proteomes" id="UP000061362"/>
    </source>
</evidence>
<dbReference type="EMBL" id="CP012174">
    <property type="protein sequence ID" value="AKV78183.1"/>
    <property type="molecule type" value="Genomic_DNA"/>
</dbReference>
<dbReference type="Proteomes" id="UP000062475">
    <property type="component" value="Chromosome"/>
</dbReference>
<organism evidence="2 8">
    <name type="scientific">Metallosphaera sedula</name>
    <dbReference type="NCBI Taxonomy" id="43687"/>
    <lineage>
        <taxon>Archaea</taxon>
        <taxon>Thermoproteota</taxon>
        <taxon>Thermoprotei</taxon>
        <taxon>Sulfolobales</taxon>
        <taxon>Sulfolobaceae</taxon>
        <taxon>Metallosphaera</taxon>
    </lineage>
</organism>
<dbReference type="GeneID" id="91755024"/>
<dbReference type="AlphaFoldDB" id="A0A088E382"/>
<dbReference type="Proteomes" id="UP000062398">
    <property type="component" value="Chromosome"/>
</dbReference>
<evidence type="ECO:0000256" key="1">
    <source>
        <dbReference type="SAM" id="Phobius"/>
    </source>
</evidence>
<evidence type="ECO:0000313" key="8">
    <source>
        <dbReference type="Proteomes" id="UP000029084"/>
    </source>
</evidence>
<evidence type="ECO:0000313" key="4">
    <source>
        <dbReference type="EMBL" id="AKV75932.1"/>
    </source>
</evidence>
<dbReference type="Gene3D" id="3.30.870.10">
    <property type="entry name" value="Endonuclease Chain A"/>
    <property type="match status" value="1"/>
</dbReference>
<dbReference type="Proteomes" id="UP000061362">
    <property type="component" value="Chromosome"/>
</dbReference>
<feature type="transmembrane region" description="Helical" evidence="1">
    <location>
        <begin position="120"/>
        <end position="138"/>
    </location>
</feature>
<dbReference type="Proteomes" id="UP000029084">
    <property type="component" value="Chromosome"/>
</dbReference>
<evidence type="ECO:0000313" key="11">
    <source>
        <dbReference type="Proteomes" id="UP000062398"/>
    </source>
</evidence>
<reference evidence="7 9" key="3">
    <citation type="submission" date="2015-07" db="EMBL/GenBank/DDBJ databases">
        <title>Physiological, transcriptional responses and genome re-sequencing of acid resistant extremely thermoacidophilic Metallosphaera sedula SARC-M1.</title>
        <authorList>
            <person name="Ai C."/>
            <person name="McCarthy S."/>
            <person name="Eckrich V."/>
            <person name="Rudrappa D."/>
            <person name="Qiu G."/>
            <person name="Blum P."/>
        </authorList>
    </citation>
    <scope>NUCLEOTIDE SEQUENCE [LARGE SCALE GENOMIC DNA]</scope>
    <source>
        <strain evidence="7 9">SARC-M1</strain>
    </source>
</reference>
<evidence type="ECO:0000313" key="9">
    <source>
        <dbReference type="Proteomes" id="UP000056255"/>
    </source>
</evidence>
<dbReference type="EMBL" id="CP008822">
    <property type="protein sequence ID" value="AIM26736.1"/>
    <property type="molecule type" value="Genomic_DNA"/>
</dbReference>
<evidence type="ECO:0000313" key="2">
    <source>
        <dbReference type="EMBL" id="AIM26736.1"/>
    </source>
</evidence>
<dbReference type="EMBL" id="CP012175">
    <property type="protein sequence ID" value="AKV80428.1"/>
    <property type="molecule type" value="Genomic_DNA"/>
</dbReference>
<keyword evidence="1" id="KW-0812">Transmembrane</keyword>
<evidence type="ECO:0000313" key="7">
    <source>
        <dbReference type="EMBL" id="AKV82675.1"/>
    </source>
</evidence>
<evidence type="ECO:0000313" key="12">
    <source>
        <dbReference type="Proteomes" id="UP000062475"/>
    </source>
</evidence>
<evidence type="ECO:0000313" key="13">
    <source>
        <dbReference type="Proteomes" id="UP000068832"/>
    </source>
</evidence>
<dbReference type="Proteomes" id="UP000068832">
    <property type="component" value="Chromosome"/>
</dbReference>
<keyword evidence="1" id="KW-1133">Transmembrane helix</keyword>
<keyword evidence="1" id="KW-0472">Membrane</keyword>
<dbReference type="OMA" id="WARWLEN"/>
<dbReference type="RefSeq" id="WP_012020537.1">
    <property type="nucleotide sequence ID" value="NZ_AP019770.1"/>
</dbReference>
<protein>
    <submittedName>
        <fullName evidence="2">Uncharacterized protein</fullName>
    </submittedName>
</protein>
<sequence>MELIETQEVFDRVSQLINSATERLIVLTDRIRDSIAQDLLRKAGSGVDVKLITSDLNWARWLENRAKGYMKDEEEKISQEVQELSNKIEFFNRVPWIALVVVGAVWIVLLVRGLRGLEMIPALLVGLGVIYYIMYYSYKRRRSYREEIAVKAENRERIAEEYKGVRESLSKHLHVIEIDFELSFSVIISDTSAIITSTPLETEKERGYHVFTELEVEEAMKIVDSITSIQSLKRP</sequence>
<dbReference type="SUPFAM" id="SSF56024">
    <property type="entry name" value="Phospholipase D/nuclease"/>
    <property type="match status" value="1"/>
</dbReference>
<dbReference type="EMBL" id="CP012176">
    <property type="protein sequence ID" value="AKV82675.1"/>
    <property type="molecule type" value="Genomic_DNA"/>
</dbReference>
<dbReference type="EMBL" id="CP012172">
    <property type="protein sequence ID" value="AKV73692.1"/>
    <property type="molecule type" value="Genomic_DNA"/>
</dbReference>